<keyword evidence="3" id="KW-1185">Reference proteome</keyword>
<dbReference type="EMBL" id="JASNQZ010000001">
    <property type="protein sequence ID" value="KAL0960584.1"/>
    <property type="molecule type" value="Genomic_DNA"/>
</dbReference>
<name>A0ABR3JYF2_9AGAR</name>
<evidence type="ECO:0000313" key="2">
    <source>
        <dbReference type="EMBL" id="KAL0960584.1"/>
    </source>
</evidence>
<accession>A0ABR3JYF2</accession>
<gene>
    <name evidence="2" type="ORF">HGRIS_005618</name>
</gene>
<comment type="caution">
    <text evidence="2">The sequence shown here is derived from an EMBL/GenBank/DDBJ whole genome shotgun (WGS) entry which is preliminary data.</text>
</comment>
<feature type="compositionally biased region" description="Acidic residues" evidence="1">
    <location>
        <begin position="689"/>
        <end position="708"/>
    </location>
</feature>
<feature type="region of interest" description="Disordered" evidence="1">
    <location>
        <begin position="686"/>
        <end position="708"/>
    </location>
</feature>
<sequence length="708" mass="81227">MSFANSSNFSIHSSTFNHVLGNQTNITHNVTHYQLVRNGVSKYIPADPRRPTFPLPSSAPYHDLICIIVELQEDLFPIDSFVSEAHLFGDLQGRLELLLRSAAFAGCIAEILEGTDFCPSWYLRSVKDRVENYHSALRLFLRTVTEYRKGLEVTLVGPLWRRIVSFIVWSLSVPDIQTILSAMNHEIEGFQKPLKQFLCVFQRHVAAEAFFRWHDPERHRAFAGVQDALKLDMHFLRDVSLDVVAVMDTDESRILIPTLWCSSWKELTDLFAIFTRRHSSSWGWTYYRGELINADTSASEFSLIPNGAIAKPVMSRFGLVFFEDNPRICLQCGCKTPLSSETSLIKCFNCELEYTVRADEPTDIPKWGRDVGIENTIPSYVHCGSHVSLEHDNAVNLPESDQNHRTQYLMSPKPRAEGVRQLCLHYNKIWSQITTADEINNIHGPAMDITNLLRYLTFIDAPLKRWSAIVLSEWDFCNIKLPNTIASMDEVKRRKGKVTMQNVKMVTVATSGSKLQEIPLLLDTLSLPNLEVFELGVFHLAWRYRPIHGESQYYDSLRSFLLRAPTLKTLCIVLRAQTHQKARVLHHKFYIRLLQDILPKLRHLEYLTVRIQYRSSWNLTSELIPMSVVEKARTLRKSFGKLKALRAEYTCLRDTNNKSNIRNWHPEPWVVSKGVSGHHCVAELHLDSSGDDSDSTSEYESCSDQESR</sequence>
<dbReference type="Proteomes" id="UP001556367">
    <property type="component" value="Unassembled WGS sequence"/>
</dbReference>
<protein>
    <submittedName>
        <fullName evidence="2">Uncharacterized protein</fullName>
    </submittedName>
</protein>
<evidence type="ECO:0000256" key="1">
    <source>
        <dbReference type="SAM" id="MobiDB-lite"/>
    </source>
</evidence>
<evidence type="ECO:0000313" key="3">
    <source>
        <dbReference type="Proteomes" id="UP001556367"/>
    </source>
</evidence>
<reference evidence="3" key="1">
    <citation type="submission" date="2024-06" db="EMBL/GenBank/DDBJ databases">
        <title>Multi-omics analyses provide insights into the biosynthesis of the anticancer antibiotic pleurotin in Hohenbuehelia grisea.</title>
        <authorList>
            <person name="Weaver J.A."/>
            <person name="Alberti F."/>
        </authorList>
    </citation>
    <scope>NUCLEOTIDE SEQUENCE [LARGE SCALE GENOMIC DNA]</scope>
    <source>
        <strain evidence="3">T-177</strain>
    </source>
</reference>
<proteinExistence type="predicted"/>
<organism evidence="2 3">
    <name type="scientific">Hohenbuehelia grisea</name>
    <dbReference type="NCBI Taxonomy" id="104357"/>
    <lineage>
        <taxon>Eukaryota</taxon>
        <taxon>Fungi</taxon>
        <taxon>Dikarya</taxon>
        <taxon>Basidiomycota</taxon>
        <taxon>Agaricomycotina</taxon>
        <taxon>Agaricomycetes</taxon>
        <taxon>Agaricomycetidae</taxon>
        <taxon>Agaricales</taxon>
        <taxon>Pleurotineae</taxon>
        <taxon>Pleurotaceae</taxon>
        <taxon>Hohenbuehelia</taxon>
    </lineage>
</organism>